<keyword evidence="2" id="KW-0732">Signal</keyword>
<gene>
    <name evidence="3" type="ORF">ON753_23700</name>
</gene>
<accession>A0ABT3R7Q2</accession>
<evidence type="ECO:0000256" key="1">
    <source>
        <dbReference type="SAM" id="MobiDB-lite"/>
    </source>
</evidence>
<comment type="caution">
    <text evidence="3">The sequence shown here is derived from an EMBL/GenBank/DDBJ whole genome shotgun (WGS) entry which is preliminary data.</text>
</comment>
<protein>
    <recommendedName>
        <fullName evidence="5">YpeB-like protein with protease inhibitory function</fullName>
    </recommendedName>
</protein>
<sequence length="144" mass="16523">MFARFSKLSRPIAGAVLMVTAGIMQPAAAAPLAGMFHAQVPQSEMTVQVDHRRDRDHRPGYGRHGGRWGRHHALGPREISRSLRHRGFHAIRIVDRRGPMYIVMARGWDRRPVRLVVDSRTAHIVRVHPIGRRGGSHFEWQFRF</sequence>
<feature type="region of interest" description="Disordered" evidence="1">
    <location>
        <begin position="44"/>
        <end position="69"/>
    </location>
</feature>
<feature type="compositionally biased region" description="Basic residues" evidence="1">
    <location>
        <begin position="60"/>
        <end position="69"/>
    </location>
</feature>
<proteinExistence type="predicted"/>
<organism evidence="3 4">
    <name type="scientific">Roseibium salinum</name>
    <dbReference type="NCBI Taxonomy" id="1604349"/>
    <lineage>
        <taxon>Bacteria</taxon>
        <taxon>Pseudomonadati</taxon>
        <taxon>Pseudomonadota</taxon>
        <taxon>Alphaproteobacteria</taxon>
        <taxon>Hyphomicrobiales</taxon>
        <taxon>Stappiaceae</taxon>
        <taxon>Roseibium</taxon>
    </lineage>
</organism>
<feature type="compositionally biased region" description="Basic and acidic residues" evidence="1">
    <location>
        <begin position="49"/>
        <end position="59"/>
    </location>
</feature>
<feature type="chain" id="PRO_5047372483" description="YpeB-like protein with protease inhibitory function" evidence="2">
    <location>
        <begin position="30"/>
        <end position="144"/>
    </location>
</feature>
<evidence type="ECO:0000313" key="3">
    <source>
        <dbReference type="EMBL" id="MCX2725325.1"/>
    </source>
</evidence>
<name>A0ABT3R7Q2_9HYPH</name>
<dbReference type="EMBL" id="JAPEVI010000003">
    <property type="protein sequence ID" value="MCX2725325.1"/>
    <property type="molecule type" value="Genomic_DNA"/>
</dbReference>
<feature type="signal peptide" evidence="2">
    <location>
        <begin position="1"/>
        <end position="29"/>
    </location>
</feature>
<evidence type="ECO:0008006" key="5">
    <source>
        <dbReference type="Google" id="ProtNLM"/>
    </source>
</evidence>
<dbReference type="Proteomes" id="UP001300261">
    <property type="component" value="Unassembled WGS sequence"/>
</dbReference>
<evidence type="ECO:0000256" key="2">
    <source>
        <dbReference type="SAM" id="SignalP"/>
    </source>
</evidence>
<reference evidence="3 4" key="1">
    <citation type="journal article" date="2016" name="Int. J. Syst. Evol. Microbiol.">
        <title>Labrenzia salina sp. nov., isolated from the rhizosphere of the halophyte Arthrocnemum macrostachyum.</title>
        <authorList>
            <person name="Camacho M."/>
            <person name="Redondo-Gomez S."/>
            <person name="Rodriguez-Llorente I."/>
            <person name="Rohde M."/>
            <person name="Sproer C."/>
            <person name="Schumann P."/>
            <person name="Klenk H.P."/>
            <person name="Montero-Calasanz M.D.C."/>
        </authorList>
    </citation>
    <scope>NUCLEOTIDE SEQUENCE [LARGE SCALE GENOMIC DNA]</scope>
    <source>
        <strain evidence="3 4">DSM 29163</strain>
    </source>
</reference>
<evidence type="ECO:0000313" key="4">
    <source>
        <dbReference type="Proteomes" id="UP001300261"/>
    </source>
</evidence>
<dbReference type="RefSeq" id="WP_265966146.1">
    <property type="nucleotide sequence ID" value="NZ_JAPEVI010000003.1"/>
</dbReference>
<keyword evidence="4" id="KW-1185">Reference proteome</keyword>